<evidence type="ECO:0000256" key="1">
    <source>
        <dbReference type="SAM" id="MobiDB-lite"/>
    </source>
</evidence>
<comment type="caution">
    <text evidence="2">The sequence shown here is derived from an EMBL/GenBank/DDBJ whole genome shotgun (WGS) entry which is preliminary data.</text>
</comment>
<gene>
    <name evidence="2" type="ORF">FGO68_gene12354</name>
</gene>
<proteinExistence type="predicted"/>
<feature type="region of interest" description="Disordered" evidence="1">
    <location>
        <begin position="45"/>
        <end position="64"/>
    </location>
</feature>
<dbReference type="AlphaFoldDB" id="A0A8J8P550"/>
<keyword evidence="3" id="KW-1185">Reference proteome</keyword>
<organism evidence="2 3">
    <name type="scientific">Halteria grandinella</name>
    <dbReference type="NCBI Taxonomy" id="5974"/>
    <lineage>
        <taxon>Eukaryota</taxon>
        <taxon>Sar</taxon>
        <taxon>Alveolata</taxon>
        <taxon>Ciliophora</taxon>
        <taxon>Intramacronucleata</taxon>
        <taxon>Spirotrichea</taxon>
        <taxon>Stichotrichia</taxon>
        <taxon>Sporadotrichida</taxon>
        <taxon>Halteriidae</taxon>
        <taxon>Halteria</taxon>
    </lineage>
</organism>
<name>A0A8J8P550_HALGN</name>
<evidence type="ECO:0000313" key="2">
    <source>
        <dbReference type="EMBL" id="TNV87428.1"/>
    </source>
</evidence>
<evidence type="ECO:0000313" key="3">
    <source>
        <dbReference type="Proteomes" id="UP000785679"/>
    </source>
</evidence>
<reference evidence="2" key="1">
    <citation type="submission" date="2019-06" db="EMBL/GenBank/DDBJ databases">
        <authorList>
            <person name="Zheng W."/>
        </authorList>
    </citation>
    <scope>NUCLEOTIDE SEQUENCE</scope>
    <source>
        <strain evidence="2">QDHG01</strain>
    </source>
</reference>
<accession>A0A8J8P550</accession>
<sequence>MTDSTDPNCLNIFIVQHSSFPSSSLKPLSFLSLFIQIQWQSAATAPNAPSFHRSRSLTTKRSIPKSTKRGSIILLRSPLKGLTTSKVQETIGSQYRIINGLSLDLESKTRQLHSNNLCCNQ</sequence>
<dbReference type="Proteomes" id="UP000785679">
    <property type="component" value="Unassembled WGS sequence"/>
</dbReference>
<protein>
    <submittedName>
        <fullName evidence="2">Uncharacterized protein</fullName>
    </submittedName>
</protein>
<dbReference type="EMBL" id="RRYP01000438">
    <property type="protein sequence ID" value="TNV87428.1"/>
    <property type="molecule type" value="Genomic_DNA"/>
</dbReference>